<accession>A0ABT5AUN0</accession>
<feature type="transmembrane region" description="Helical" evidence="8">
    <location>
        <begin position="174"/>
        <end position="197"/>
    </location>
</feature>
<sequence>MPSFSGSRHNKPRALQRKLKILYKPLAHCHPFTLQLLNWVVTVASVLFCLLMLPTRFVGMELLGIGPNWLLIWVVSWSVKRSFWEGMLAGIVLGLLQDAMTSPHPTHVITLGCVGGLTSLLQKPRFIQEDFISIALIVFVMAVVAETIFGLELTWMNNADGGQSLRKMEYIWSYYQRVSLASAILSSLWAPVFYYPLNLWWQKIKLLEQG</sequence>
<evidence type="ECO:0000256" key="5">
    <source>
        <dbReference type="ARBA" id="ARBA00022960"/>
    </source>
</evidence>
<dbReference type="NCBIfam" id="TIGR03426">
    <property type="entry name" value="shape_MreD"/>
    <property type="match status" value="1"/>
</dbReference>
<evidence type="ECO:0000256" key="2">
    <source>
        <dbReference type="ARBA" id="ARBA00007776"/>
    </source>
</evidence>
<feature type="transmembrane region" description="Helical" evidence="8">
    <location>
        <begin position="60"/>
        <end position="79"/>
    </location>
</feature>
<evidence type="ECO:0000256" key="4">
    <source>
        <dbReference type="ARBA" id="ARBA00022692"/>
    </source>
</evidence>
<dbReference type="RefSeq" id="WP_271733614.1">
    <property type="nucleotide sequence ID" value="NZ_JANQDP010000142.1"/>
</dbReference>
<comment type="similarity">
    <text evidence="2">Belongs to the MreD family.</text>
</comment>
<dbReference type="EMBL" id="JAQMUH010000136">
    <property type="protein sequence ID" value="MDB9540397.1"/>
    <property type="molecule type" value="Genomic_DNA"/>
</dbReference>
<evidence type="ECO:0000256" key="7">
    <source>
        <dbReference type="ARBA" id="ARBA00023136"/>
    </source>
</evidence>
<keyword evidence="7 8" id="KW-0472">Membrane</keyword>
<dbReference type="Pfam" id="PF04093">
    <property type="entry name" value="MreD"/>
    <property type="match status" value="1"/>
</dbReference>
<protein>
    <submittedName>
        <fullName evidence="9">Rod shape-determining protein MreD</fullName>
    </submittedName>
</protein>
<feature type="transmembrane region" description="Helical" evidence="8">
    <location>
        <begin position="131"/>
        <end position="153"/>
    </location>
</feature>
<keyword evidence="3" id="KW-1003">Cell membrane</keyword>
<feature type="transmembrane region" description="Helical" evidence="8">
    <location>
        <begin position="32"/>
        <end position="53"/>
    </location>
</feature>
<name>A0ABT5AUN0_9CYAN</name>
<dbReference type="Proteomes" id="UP001212499">
    <property type="component" value="Unassembled WGS sequence"/>
</dbReference>
<evidence type="ECO:0000256" key="6">
    <source>
        <dbReference type="ARBA" id="ARBA00022989"/>
    </source>
</evidence>
<proteinExistence type="inferred from homology"/>
<gene>
    <name evidence="9" type="primary">mreD</name>
    <name evidence="9" type="ORF">PN457_12130</name>
</gene>
<organism evidence="9 10">
    <name type="scientific">Anabaenopsis arnoldii</name>
    <dbReference type="NCBI Taxonomy" id="2152938"/>
    <lineage>
        <taxon>Bacteria</taxon>
        <taxon>Bacillati</taxon>
        <taxon>Cyanobacteriota</taxon>
        <taxon>Cyanophyceae</taxon>
        <taxon>Nostocales</taxon>
        <taxon>Nodulariaceae</taxon>
        <taxon>Anabaenopsis</taxon>
    </lineage>
</organism>
<evidence type="ECO:0000313" key="9">
    <source>
        <dbReference type="EMBL" id="MDB9540397.1"/>
    </source>
</evidence>
<evidence type="ECO:0000256" key="8">
    <source>
        <dbReference type="SAM" id="Phobius"/>
    </source>
</evidence>
<keyword evidence="5" id="KW-0133">Cell shape</keyword>
<evidence type="ECO:0000256" key="1">
    <source>
        <dbReference type="ARBA" id="ARBA00004651"/>
    </source>
</evidence>
<keyword evidence="10" id="KW-1185">Reference proteome</keyword>
<evidence type="ECO:0000313" key="10">
    <source>
        <dbReference type="Proteomes" id="UP001212499"/>
    </source>
</evidence>
<keyword evidence="4 8" id="KW-0812">Transmembrane</keyword>
<keyword evidence="6 8" id="KW-1133">Transmembrane helix</keyword>
<reference evidence="9 10" key="1">
    <citation type="submission" date="2023-01" db="EMBL/GenBank/DDBJ databases">
        <title>Genomes from the Australian National Cyanobacteria Reference Collection.</title>
        <authorList>
            <person name="Willis A."/>
            <person name="Lee E.M.F."/>
        </authorList>
    </citation>
    <scope>NUCLEOTIDE SEQUENCE [LARGE SCALE GENOMIC DNA]</scope>
    <source>
        <strain evidence="9 10">CS-1033</strain>
    </source>
</reference>
<dbReference type="InterPro" id="IPR007227">
    <property type="entry name" value="Cell_shape_determining_MreD"/>
</dbReference>
<comment type="subcellular location">
    <subcellularLocation>
        <location evidence="1">Cell membrane</location>
        <topology evidence="1">Multi-pass membrane protein</topology>
    </subcellularLocation>
</comment>
<evidence type="ECO:0000256" key="3">
    <source>
        <dbReference type="ARBA" id="ARBA00022475"/>
    </source>
</evidence>
<comment type="caution">
    <text evidence="9">The sequence shown here is derived from an EMBL/GenBank/DDBJ whole genome shotgun (WGS) entry which is preliminary data.</text>
</comment>